<feature type="compositionally biased region" description="Basic residues" evidence="1">
    <location>
        <begin position="360"/>
        <end position="374"/>
    </location>
</feature>
<evidence type="ECO:0000256" key="1">
    <source>
        <dbReference type="SAM" id="MobiDB-lite"/>
    </source>
</evidence>
<reference evidence="3" key="2">
    <citation type="submission" date="2016-06" db="EMBL/GenBank/DDBJ databases">
        <title>The genome of a short-lived fish provides insights into sex chromosome evolution and the genetic control of aging.</title>
        <authorList>
            <person name="Reichwald K."/>
            <person name="Felder M."/>
            <person name="Petzold A."/>
            <person name="Koch P."/>
            <person name="Groth M."/>
            <person name="Platzer M."/>
        </authorList>
    </citation>
    <scope>NUCLEOTIDE SEQUENCE</scope>
    <source>
        <tissue evidence="3">Brain</tissue>
    </source>
</reference>
<keyword evidence="2" id="KW-0812">Transmembrane</keyword>
<dbReference type="EMBL" id="HAEF01008170">
    <property type="protein sequence ID" value="SBR46090.1"/>
    <property type="molecule type" value="Transcribed_RNA"/>
</dbReference>
<proteinExistence type="predicted"/>
<feature type="transmembrane region" description="Helical" evidence="2">
    <location>
        <begin position="27"/>
        <end position="45"/>
    </location>
</feature>
<reference evidence="3" key="1">
    <citation type="submission" date="2016-05" db="EMBL/GenBank/DDBJ databases">
        <authorList>
            <person name="Lavstsen T."/>
            <person name="Jespersen J.S."/>
        </authorList>
    </citation>
    <scope>NUCLEOTIDE SEQUENCE</scope>
    <source>
        <tissue evidence="3">Brain</tissue>
    </source>
</reference>
<feature type="region of interest" description="Disordered" evidence="1">
    <location>
        <begin position="100"/>
        <end position="121"/>
    </location>
</feature>
<name>A0A1A8LML7_9TELE</name>
<sequence length="389" mass="43443">MRLQESKSGKTEWKHRSCSFTGGVPRGWFLITCLLVFIIIINIIHSQDERDELHRPCGGVPVSALPGGLHYSISCWVTRKLGGAVRLHRQDYPAHHLQRLHQQPGSGGHHHPLHAALPDPLPPQQEQLGVRGLRLPRHRDSVLRQHLHEHLLHDLHLLGPLRGHRAPTYVSEGEEPLVLCGCERGILVCWWSGRPRLHPHGSTENRRRLFRPELLRELCQDRVGRATPAVQHSESGLLLAAALRGHTGVLPAGSQTHLQHQNQNGTKGGACHLRHHGHHAALLPTQPRGIFPTPPAAHGRDPELLRTCRHLQRPAGHHGTGHTQHVSGPRAVLPDHQLLQMGVVKEVVAVGAHEQEQRGLQHRRPRPTVHCNHKHSGYVITARQRGNTQ</sequence>
<evidence type="ECO:0000313" key="3">
    <source>
        <dbReference type="EMBL" id="SBR46090.1"/>
    </source>
</evidence>
<gene>
    <name evidence="3" type="primary">CABZ01054884.1</name>
</gene>
<feature type="region of interest" description="Disordered" evidence="1">
    <location>
        <begin position="355"/>
        <end position="374"/>
    </location>
</feature>
<keyword evidence="2" id="KW-1133">Transmembrane helix</keyword>
<accession>A0A1A8LML7</accession>
<protein>
    <submittedName>
        <fullName evidence="3">Uncharacterized protein</fullName>
    </submittedName>
</protein>
<dbReference type="AlphaFoldDB" id="A0A1A8LML7"/>
<organism evidence="3">
    <name type="scientific">Nothobranchius pienaari</name>
    <dbReference type="NCBI Taxonomy" id="704102"/>
    <lineage>
        <taxon>Eukaryota</taxon>
        <taxon>Metazoa</taxon>
        <taxon>Chordata</taxon>
        <taxon>Craniata</taxon>
        <taxon>Vertebrata</taxon>
        <taxon>Euteleostomi</taxon>
        <taxon>Actinopterygii</taxon>
        <taxon>Neopterygii</taxon>
        <taxon>Teleostei</taxon>
        <taxon>Neoteleostei</taxon>
        <taxon>Acanthomorphata</taxon>
        <taxon>Ovalentaria</taxon>
        <taxon>Atherinomorphae</taxon>
        <taxon>Cyprinodontiformes</taxon>
        <taxon>Nothobranchiidae</taxon>
        <taxon>Nothobranchius</taxon>
    </lineage>
</organism>
<evidence type="ECO:0000256" key="2">
    <source>
        <dbReference type="SAM" id="Phobius"/>
    </source>
</evidence>
<keyword evidence="2" id="KW-0472">Membrane</keyword>